<dbReference type="InterPro" id="IPR015422">
    <property type="entry name" value="PyrdxlP-dep_Trfase_small"/>
</dbReference>
<evidence type="ECO:0000256" key="5">
    <source>
        <dbReference type="ARBA" id="ARBA00022898"/>
    </source>
</evidence>
<dbReference type="CDD" id="cd00610">
    <property type="entry name" value="OAT_like"/>
    <property type="match status" value="1"/>
</dbReference>
<dbReference type="GO" id="GO:0008483">
    <property type="term" value="F:transaminase activity"/>
    <property type="evidence" value="ECO:0007669"/>
    <property type="project" value="UniProtKB-KW"/>
</dbReference>
<comment type="caution">
    <text evidence="7">The sequence shown here is derived from an EMBL/GenBank/DDBJ whole genome shotgun (WGS) entry which is preliminary data.</text>
</comment>
<dbReference type="EMBL" id="FTNE01000006">
    <property type="protein sequence ID" value="SIQ56973.1"/>
    <property type="molecule type" value="Genomic_DNA"/>
</dbReference>
<dbReference type="InterPro" id="IPR015424">
    <property type="entry name" value="PyrdxlP-dep_Trfase"/>
</dbReference>
<gene>
    <name evidence="7" type="ORF">SAMN05421828_106108</name>
</gene>
<keyword evidence="5 6" id="KW-0663">Pyridoxal phosphate</keyword>
<sequence length="463" mass="50246">MLDHLASTVSDSDFNWQAADAAHHLHPFSDHKSLHQGRVRIITSAEGVYLTDDVGNRILDGMAGLWCVAIGYGRQELVDAAAAQMKTLPFYNTFFKTATRPVISLAERLTAMAPGDLNHAFFACSGSEAVDTALRMARTFWITKGQPSKRVIIGREFGYHGSTTLGAAAGGMVDMHRQGAALPDFAHVMPPYWYGYGGQMSPEEFGLFAARQVEDKIREIGAENVAAFIGEPIQGAGGVIIPPETYWPEIQRICRAHDILLIADEVICGFGRTGRMFGSETFGITPDLMTLAKGITSGYIPLSAVLVGDRVADVLINDTGEFYHGFTYSGHPVACAVALANLDILESEHLAARAEASGIKLRAKLIAALGDQPIIGEIRGTGLIGAIELTADRRTRRFFEKRGRVGALCRDHCFSNNLVMRAVRDTMVFSPPLTITDAEMDDLVDRATTAIMATQADIRSEIL</sequence>
<evidence type="ECO:0000313" key="7">
    <source>
        <dbReference type="EMBL" id="SIQ56973.1"/>
    </source>
</evidence>
<dbReference type="InterPro" id="IPR005814">
    <property type="entry name" value="Aminotrans_3"/>
</dbReference>
<proteinExistence type="inferred from homology"/>
<organism evidence="7 8">
    <name type="scientific">Acidiphilium rubrum</name>
    <dbReference type="NCBI Taxonomy" id="526"/>
    <lineage>
        <taxon>Bacteria</taxon>
        <taxon>Pseudomonadati</taxon>
        <taxon>Pseudomonadota</taxon>
        <taxon>Alphaproteobacteria</taxon>
        <taxon>Acetobacterales</taxon>
        <taxon>Acidocellaceae</taxon>
        <taxon>Acidiphilium</taxon>
    </lineage>
</organism>
<comment type="cofactor">
    <cofactor evidence="1">
        <name>pyridoxal 5'-phosphate</name>
        <dbReference type="ChEBI" id="CHEBI:597326"/>
    </cofactor>
</comment>
<dbReference type="RefSeq" id="WP_029311311.1">
    <property type="nucleotide sequence ID" value="NZ_FTNE01000006.1"/>
</dbReference>
<dbReference type="Pfam" id="PF00202">
    <property type="entry name" value="Aminotran_3"/>
    <property type="match status" value="1"/>
</dbReference>
<name>A0A8G2CJQ3_ACIRU</name>
<keyword evidence="8" id="KW-1185">Reference proteome</keyword>
<keyword evidence="3 7" id="KW-0032">Aminotransferase</keyword>
<dbReference type="PANTHER" id="PTHR43094">
    <property type="entry name" value="AMINOTRANSFERASE"/>
    <property type="match status" value="1"/>
</dbReference>
<dbReference type="OrthoDB" id="9801834at2"/>
<evidence type="ECO:0000256" key="3">
    <source>
        <dbReference type="ARBA" id="ARBA00022576"/>
    </source>
</evidence>
<dbReference type="InterPro" id="IPR015421">
    <property type="entry name" value="PyrdxlP-dep_Trfase_major"/>
</dbReference>
<dbReference type="AlphaFoldDB" id="A0A8G2CJQ3"/>
<dbReference type="GO" id="GO:0030170">
    <property type="term" value="F:pyridoxal phosphate binding"/>
    <property type="evidence" value="ECO:0007669"/>
    <property type="project" value="InterPro"/>
</dbReference>
<dbReference type="PANTHER" id="PTHR43094:SF1">
    <property type="entry name" value="AMINOTRANSFERASE CLASS-III"/>
    <property type="match status" value="1"/>
</dbReference>
<reference evidence="7 8" key="1">
    <citation type="submission" date="2017-01" db="EMBL/GenBank/DDBJ databases">
        <authorList>
            <person name="Varghese N."/>
            <person name="Submissions S."/>
        </authorList>
    </citation>
    <scope>NUCLEOTIDE SEQUENCE [LARGE SCALE GENOMIC DNA]</scope>
    <source>
        <strain evidence="7 8">ATCC 35905</strain>
    </source>
</reference>
<dbReference type="SUPFAM" id="SSF53383">
    <property type="entry name" value="PLP-dependent transferases"/>
    <property type="match status" value="1"/>
</dbReference>
<protein>
    <submittedName>
        <fullName evidence="7">Putrescine aminotransferase</fullName>
    </submittedName>
</protein>
<dbReference type="Proteomes" id="UP000186308">
    <property type="component" value="Unassembled WGS sequence"/>
</dbReference>
<evidence type="ECO:0000256" key="6">
    <source>
        <dbReference type="RuleBase" id="RU003560"/>
    </source>
</evidence>
<evidence type="ECO:0000256" key="1">
    <source>
        <dbReference type="ARBA" id="ARBA00001933"/>
    </source>
</evidence>
<dbReference type="PIRSF" id="PIRSF000521">
    <property type="entry name" value="Transaminase_4ab_Lys_Orn"/>
    <property type="match status" value="1"/>
</dbReference>
<keyword evidence="4 7" id="KW-0808">Transferase</keyword>
<accession>A0A8G2CJQ3</accession>
<evidence type="ECO:0000256" key="4">
    <source>
        <dbReference type="ARBA" id="ARBA00022679"/>
    </source>
</evidence>
<comment type="similarity">
    <text evidence="2 6">Belongs to the class-III pyridoxal-phosphate-dependent aminotransferase family.</text>
</comment>
<dbReference type="NCBIfam" id="NF005682">
    <property type="entry name" value="PRK07480.1"/>
    <property type="match status" value="1"/>
</dbReference>
<evidence type="ECO:0000313" key="8">
    <source>
        <dbReference type="Proteomes" id="UP000186308"/>
    </source>
</evidence>
<evidence type="ECO:0000256" key="2">
    <source>
        <dbReference type="ARBA" id="ARBA00008954"/>
    </source>
</evidence>
<dbReference type="FunFam" id="3.40.640.10:FF:000014">
    <property type="entry name" value="Adenosylmethionine-8-amino-7-oxononanoate aminotransferase, probable"/>
    <property type="match status" value="1"/>
</dbReference>
<dbReference type="Gene3D" id="3.90.1150.10">
    <property type="entry name" value="Aspartate Aminotransferase, domain 1"/>
    <property type="match status" value="1"/>
</dbReference>
<dbReference type="InterPro" id="IPR049704">
    <property type="entry name" value="Aminotrans_3_PPA_site"/>
</dbReference>
<dbReference type="PROSITE" id="PS00600">
    <property type="entry name" value="AA_TRANSFER_CLASS_3"/>
    <property type="match status" value="1"/>
</dbReference>
<dbReference type="Gene3D" id="3.40.640.10">
    <property type="entry name" value="Type I PLP-dependent aspartate aminotransferase-like (Major domain)"/>
    <property type="match status" value="1"/>
</dbReference>